<reference evidence="1 2" key="1">
    <citation type="submission" date="2022-06" db="EMBL/GenBank/DDBJ databases">
        <title>Actinoplanes abujensis sp. nov., isolated from Nigerian arid soil.</title>
        <authorList>
            <person name="Ding P."/>
        </authorList>
    </citation>
    <scope>NUCLEOTIDE SEQUENCE [LARGE SCALE GENOMIC DNA]</scope>
    <source>
        <strain evidence="2">TRM88002</strain>
    </source>
</reference>
<dbReference type="RefSeq" id="WP_221380493.1">
    <property type="nucleotide sequence ID" value="NZ_JAMQOL010000053.1"/>
</dbReference>
<dbReference type="Proteomes" id="UP001523216">
    <property type="component" value="Unassembled WGS sequence"/>
</dbReference>
<accession>A0ABT0YAH0</accession>
<gene>
    <name evidence="1" type="ORF">LXN57_36300</name>
</gene>
<sequence>MKPFRFVGGAVPLVIAYPAEILRPTKVDEISTGILLSGLAGRSVVSVHLGARVHEIQPAPHGIFMGSVHYETNGSAGPDFAALTELGSLSASVRFLEALGHASDHNLEWLTENHRAALEKAMSDATRSRDDLMVEADRIVQRHWARVVQLMQELADGTGAHGPIEAL</sequence>
<proteinExistence type="predicted"/>
<protein>
    <submittedName>
        <fullName evidence="1">Uncharacterized protein</fullName>
    </submittedName>
</protein>
<comment type="caution">
    <text evidence="1">The sequence shown here is derived from an EMBL/GenBank/DDBJ whole genome shotgun (WGS) entry which is preliminary data.</text>
</comment>
<dbReference type="EMBL" id="JAMQOL010000053">
    <property type="protein sequence ID" value="MCM4083036.1"/>
    <property type="molecule type" value="Genomic_DNA"/>
</dbReference>
<evidence type="ECO:0000313" key="2">
    <source>
        <dbReference type="Proteomes" id="UP001523216"/>
    </source>
</evidence>
<keyword evidence="2" id="KW-1185">Reference proteome</keyword>
<organism evidence="1 2">
    <name type="scientific">Paractinoplanes hotanensis</name>
    <dbReference type="NCBI Taxonomy" id="2906497"/>
    <lineage>
        <taxon>Bacteria</taxon>
        <taxon>Bacillati</taxon>
        <taxon>Actinomycetota</taxon>
        <taxon>Actinomycetes</taxon>
        <taxon>Micromonosporales</taxon>
        <taxon>Micromonosporaceae</taxon>
        <taxon>Paractinoplanes</taxon>
    </lineage>
</organism>
<evidence type="ECO:0000313" key="1">
    <source>
        <dbReference type="EMBL" id="MCM4083036.1"/>
    </source>
</evidence>
<name>A0ABT0YAH0_9ACTN</name>